<keyword evidence="7 10" id="KW-0464">Manganese</keyword>
<evidence type="ECO:0000256" key="7">
    <source>
        <dbReference type="ARBA" id="ARBA00023211"/>
    </source>
</evidence>
<feature type="binding site" evidence="10">
    <location>
        <position position="39"/>
    </location>
    <ligand>
        <name>Mg(2+)</name>
        <dbReference type="ChEBI" id="CHEBI:18420"/>
    </ligand>
</feature>
<keyword evidence="3 10" id="KW-0547">Nucleotide-binding</keyword>
<dbReference type="Pfam" id="PF01931">
    <property type="entry name" value="NTPase_I-T"/>
    <property type="match status" value="1"/>
</dbReference>
<dbReference type="InterPro" id="IPR026533">
    <property type="entry name" value="NTPase/PRRC1"/>
</dbReference>
<feature type="binding site" evidence="10">
    <location>
        <begin position="9"/>
        <end position="14"/>
    </location>
    <ligand>
        <name>substrate</name>
    </ligand>
</feature>
<dbReference type="EC" id="3.6.1.73" evidence="10"/>
<dbReference type="GO" id="GO:0016787">
    <property type="term" value="F:hydrolase activity"/>
    <property type="evidence" value="ECO:0007669"/>
    <property type="project" value="UniProtKB-KW"/>
</dbReference>
<dbReference type="SUPFAM" id="SSF52972">
    <property type="entry name" value="ITPase-like"/>
    <property type="match status" value="1"/>
</dbReference>
<comment type="subunit">
    <text evidence="10">Homodimer.</text>
</comment>
<feature type="domain" description="Non-canonical purine NTP phosphatase/PRRC1" evidence="11">
    <location>
        <begin position="8"/>
        <end position="169"/>
    </location>
</feature>
<keyword evidence="4 10" id="KW-0378">Hydrolase</keyword>
<comment type="cofactor">
    <cofactor evidence="1">
        <name>Mn(2+)</name>
        <dbReference type="ChEBI" id="CHEBI:29035"/>
    </cofactor>
</comment>
<evidence type="ECO:0000259" key="11">
    <source>
        <dbReference type="Pfam" id="PF01931"/>
    </source>
</evidence>
<evidence type="ECO:0000256" key="8">
    <source>
        <dbReference type="ARBA" id="ARBA00048174"/>
    </source>
</evidence>
<comment type="cofactor">
    <cofactor evidence="10">
        <name>Mg(2+)</name>
        <dbReference type="ChEBI" id="CHEBI:18420"/>
    </cofactor>
    <cofactor evidence="10">
        <name>Mn(2+)</name>
        <dbReference type="ChEBI" id="CHEBI:29035"/>
    </cofactor>
    <text evidence="10">Binds 1 divalent metal cation per subunit; can use either Mg(2+) or Mn(2+).</text>
</comment>
<dbReference type="PANTHER" id="PTHR34699">
    <property type="match status" value="1"/>
</dbReference>
<comment type="catalytic activity">
    <reaction evidence="8 10">
        <text>ITP + H2O = IDP + phosphate + H(+)</text>
        <dbReference type="Rhea" id="RHEA:28330"/>
        <dbReference type="ChEBI" id="CHEBI:15377"/>
        <dbReference type="ChEBI" id="CHEBI:15378"/>
        <dbReference type="ChEBI" id="CHEBI:43474"/>
        <dbReference type="ChEBI" id="CHEBI:58280"/>
        <dbReference type="ChEBI" id="CHEBI:61402"/>
        <dbReference type="EC" id="3.6.1.73"/>
    </reaction>
</comment>
<proteinExistence type="inferred from homology"/>
<comment type="catalytic activity">
    <reaction evidence="9 10">
        <text>XTP + H2O = XDP + phosphate + H(+)</text>
        <dbReference type="Rhea" id="RHEA:28406"/>
        <dbReference type="ChEBI" id="CHEBI:15377"/>
        <dbReference type="ChEBI" id="CHEBI:15378"/>
        <dbReference type="ChEBI" id="CHEBI:43474"/>
        <dbReference type="ChEBI" id="CHEBI:59884"/>
        <dbReference type="ChEBI" id="CHEBI:61314"/>
        <dbReference type="EC" id="3.6.1.73"/>
    </reaction>
</comment>
<dbReference type="HAMAP" id="MF_00648">
    <property type="entry name" value="Non_canon_purine_NTPase_YjjX"/>
    <property type="match status" value="1"/>
</dbReference>
<evidence type="ECO:0000256" key="10">
    <source>
        <dbReference type="HAMAP-Rule" id="MF_00648"/>
    </source>
</evidence>
<keyword evidence="5 10" id="KW-0460">Magnesium</keyword>
<evidence type="ECO:0000256" key="6">
    <source>
        <dbReference type="ARBA" id="ARBA00023080"/>
    </source>
</evidence>
<organism evidence="12 13">
    <name type="scientific">Rheinheimera tilapiae</name>
    <dbReference type="NCBI Taxonomy" id="875043"/>
    <lineage>
        <taxon>Bacteria</taxon>
        <taxon>Pseudomonadati</taxon>
        <taxon>Pseudomonadota</taxon>
        <taxon>Gammaproteobacteria</taxon>
        <taxon>Chromatiales</taxon>
        <taxon>Chromatiaceae</taxon>
        <taxon>Rheinheimera</taxon>
    </lineage>
</organism>
<keyword evidence="2 10" id="KW-0479">Metal-binding</keyword>
<accession>A0ABV6BAY9</accession>
<gene>
    <name evidence="12" type="primary">yjjX</name>
    <name evidence="12" type="ORF">ACFFJP_06745</name>
</gene>
<evidence type="ECO:0000256" key="2">
    <source>
        <dbReference type="ARBA" id="ARBA00022723"/>
    </source>
</evidence>
<keyword evidence="13" id="KW-1185">Reference proteome</keyword>
<comment type="function">
    <text evidence="10">Phosphatase that hydrolyzes non-canonical purine nucleotides such as XTP and ITP to their respective diphosphate derivatives. Probably excludes non-canonical purines from DNA/RNA precursor pool, thus preventing their incorporation into DNA/RNA and avoiding chromosomal lesions.</text>
</comment>
<evidence type="ECO:0000256" key="4">
    <source>
        <dbReference type="ARBA" id="ARBA00022801"/>
    </source>
</evidence>
<dbReference type="NCBIfam" id="TIGR00258">
    <property type="entry name" value="inosine/xanthosine triphosphatase"/>
    <property type="match status" value="1"/>
</dbReference>
<protein>
    <recommendedName>
        <fullName evidence="10">Inosine/xanthosine triphosphatase</fullName>
        <shortName evidence="10">ITPase/XTPase</shortName>
        <ecNumber evidence="10">3.6.1.73</ecNumber>
    </recommendedName>
    <alternativeName>
        <fullName evidence="10">Non-canonical purine NTP phosphatase</fullName>
    </alternativeName>
    <alternativeName>
        <fullName evidence="10">Non-standard purine NTP phosphatase</fullName>
    </alternativeName>
    <alternativeName>
        <fullName evidence="10">Nucleoside-triphosphate phosphatase</fullName>
        <shortName evidence="10">NTPase</shortName>
    </alternativeName>
</protein>
<dbReference type="RefSeq" id="WP_377241738.1">
    <property type="nucleotide sequence ID" value="NZ_JBHLXP010000001.1"/>
</dbReference>
<dbReference type="InterPro" id="IPR050299">
    <property type="entry name" value="YjjX_NTPase"/>
</dbReference>
<keyword evidence="6 10" id="KW-0546">Nucleotide metabolism</keyword>
<dbReference type="InterPro" id="IPR029001">
    <property type="entry name" value="ITPase-like_fam"/>
</dbReference>
<comment type="caution">
    <text evidence="12">The sequence shown here is derived from an EMBL/GenBank/DDBJ whole genome shotgun (WGS) entry which is preliminary data.</text>
</comment>
<dbReference type="PANTHER" id="PTHR34699:SF2">
    <property type="entry name" value="NON-CANONICAL PURINE NTP PHOSPHATASE_PRRC1 DOMAIN-CONTAINING PROTEIN"/>
    <property type="match status" value="1"/>
</dbReference>
<name>A0ABV6BAY9_9GAMM</name>
<reference evidence="12 13" key="1">
    <citation type="submission" date="2024-09" db="EMBL/GenBank/DDBJ databases">
        <authorList>
            <person name="Sun Q."/>
            <person name="Mori K."/>
        </authorList>
    </citation>
    <scope>NUCLEOTIDE SEQUENCE [LARGE SCALE GENOMIC DNA]</scope>
    <source>
        <strain evidence="12 13">KCTC 23315</strain>
    </source>
</reference>
<evidence type="ECO:0000313" key="12">
    <source>
        <dbReference type="EMBL" id="MFC0047982.1"/>
    </source>
</evidence>
<evidence type="ECO:0000313" key="13">
    <source>
        <dbReference type="Proteomes" id="UP001589813"/>
    </source>
</evidence>
<evidence type="ECO:0000256" key="1">
    <source>
        <dbReference type="ARBA" id="ARBA00001936"/>
    </source>
</evidence>
<sequence length="174" mass="18935">MSWQIAVASTNPAKINAVREAFALAFPDVQCQISGYKTESGVAAQPMSSAETLLGADNRLHNLQLQLQQQPADFYVAIEAGLDDGMTFAWMRITDGKRDGRARSASLQLPALAVQRLQQGDELGDVMDDLFGTQNIKQAGGAIGLLTQHKLSRTSVYQQALILALIPFLSPDWF</sequence>
<dbReference type="InterPro" id="IPR002786">
    <property type="entry name" value="Non_canon_purine_NTPase"/>
</dbReference>
<evidence type="ECO:0000256" key="5">
    <source>
        <dbReference type="ARBA" id="ARBA00022842"/>
    </source>
</evidence>
<comment type="similarity">
    <text evidence="10">Belongs to the YjjX NTPase family.</text>
</comment>
<evidence type="ECO:0000256" key="3">
    <source>
        <dbReference type="ARBA" id="ARBA00022741"/>
    </source>
</evidence>
<dbReference type="EMBL" id="JBHLXP010000001">
    <property type="protein sequence ID" value="MFC0047982.1"/>
    <property type="molecule type" value="Genomic_DNA"/>
</dbReference>
<evidence type="ECO:0000256" key="9">
    <source>
        <dbReference type="ARBA" id="ARBA00048781"/>
    </source>
</evidence>
<dbReference type="Gene3D" id="3.90.950.10">
    <property type="match status" value="1"/>
</dbReference>
<dbReference type="Proteomes" id="UP001589813">
    <property type="component" value="Unassembled WGS sequence"/>
</dbReference>
<comment type="caution">
    <text evidence="10">Lacks conserved residue(s) required for the propagation of feature annotation.</text>
</comment>
<dbReference type="NCBIfam" id="NF003459">
    <property type="entry name" value="PRK05074.1"/>
    <property type="match status" value="1"/>
</dbReference>